<keyword evidence="5" id="KW-1185">Reference proteome</keyword>
<dbReference type="GO" id="GO:0006508">
    <property type="term" value="P:proteolysis"/>
    <property type="evidence" value="ECO:0007669"/>
    <property type="project" value="InterPro"/>
</dbReference>
<feature type="domain" description="Peptidase C14 caspase" evidence="3">
    <location>
        <begin position="304"/>
        <end position="530"/>
    </location>
</feature>
<name>A0A545U3H8_9GAMM</name>
<feature type="coiled-coil region" evidence="1">
    <location>
        <begin position="206"/>
        <end position="267"/>
    </location>
</feature>
<dbReference type="InterPro" id="IPR011990">
    <property type="entry name" value="TPR-like_helical_dom_sf"/>
</dbReference>
<dbReference type="PANTHER" id="PTHR45011:SF1">
    <property type="entry name" value="DAP3-BINDING CELL DEATH ENHANCER 1"/>
    <property type="match status" value="1"/>
</dbReference>
<dbReference type="RefSeq" id="WP_142903110.1">
    <property type="nucleotide sequence ID" value="NZ_ML660089.1"/>
</dbReference>
<evidence type="ECO:0000259" key="3">
    <source>
        <dbReference type="Pfam" id="PF00656"/>
    </source>
</evidence>
<dbReference type="EMBL" id="VHSG01000006">
    <property type="protein sequence ID" value="TQV84030.1"/>
    <property type="molecule type" value="Genomic_DNA"/>
</dbReference>
<dbReference type="AlphaFoldDB" id="A0A545U3H8"/>
<dbReference type="InterPro" id="IPR006597">
    <property type="entry name" value="Sel1-like"/>
</dbReference>
<evidence type="ECO:0000256" key="2">
    <source>
        <dbReference type="SAM" id="SignalP"/>
    </source>
</evidence>
<dbReference type="Gene3D" id="1.25.40.10">
    <property type="entry name" value="Tetratricopeptide repeat domain"/>
    <property type="match status" value="1"/>
</dbReference>
<keyword evidence="2" id="KW-0732">Signal</keyword>
<feature type="signal peptide" evidence="2">
    <location>
        <begin position="1"/>
        <end position="39"/>
    </location>
</feature>
<accession>A0A545U3H8</accession>
<comment type="caution">
    <text evidence="4">The sequence shown here is derived from an EMBL/GenBank/DDBJ whole genome shotgun (WGS) entry which is preliminary data.</text>
</comment>
<dbReference type="InterPro" id="IPR029030">
    <property type="entry name" value="Caspase-like_dom_sf"/>
</dbReference>
<feature type="chain" id="PRO_5021813776" evidence="2">
    <location>
        <begin position="40"/>
        <end position="552"/>
    </location>
</feature>
<dbReference type="SUPFAM" id="SSF81901">
    <property type="entry name" value="HCP-like"/>
    <property type="match status" value="1"/>
</dbReference>
<dbReference type="InterPro" id="IPR011600">
    <property type="entry name" value="Pept_C14_caspase"/>
</dbReference>
<protein>
    <submittedName>
        <fullName evidence="4">Peptidase C14</fullName>
    </submittedName>
</protein>
<evidence type="ECO:0000313" key="4">
    <source>
        <dbReference type="EMBL" id="TQV84030.1"/>
    </source>
</evidence>
<dbReference type="SMART" id="SM00671">
    <property type="entry name" value="SEL1"/>
    <property type="match status" value="2"/>
</dbReference>
<keyword evidence="1" id="KW-0175">Coiled coil</keyword>
<reference evidence="4 5" key="1">
    <citation type="submission" date="2019-06" db="EMBL/GenBank/DDBJ databases">
        <title>Whole genome sequence for Cellvibrionaceae sp. R142.</title>
        <authorList>
            <person name="Wang G."/>
        </authorList>
    </citation>
    <scope>NUCLEOTIDE SEQUENCE [LARGE SCALE GENOMIC DNA]</scope>
    <source>
        <strain evidence="4 5">R142</strain>
    </source>
</reference>
<dbReference type="OrthoDB" id="6810016at2"/>
<dbReference type="Pfam" id="PF08238">
    <property type="entry name" value="Sel1"/>
    <property type="match status" value="2"/>
</dbReference>
<dbReference type="Proteomes" id="UP000319732">
    <property type="component" value="Unassembled WGS sequence"/>
</dbReference>
<dbReference type="SUPFAM" id="SSF52129">
    <property type="entry name" value="Caspase-like"/>
    <property type="match status" value="1"/>
</dbReference>
<organism evidence="4 5">
    <name type="scientific">Exilibacterium tricleocarpae</name>
    <dbReference type="NCBI Taxonomy" id="2591008"/>
    <lineage>
        <taxon>Bacteria</taxon>
        <taxon>Pseudomonadati</taxon>
        <taxon>Pseudomonadota</taxon>
        <taxon>Gammaproteobacteria</taxon>
        <taxon>Cellvibrionales</taxon>
        <taxon>Cellvibrionaceae</taxon>
        <taxon>Exilibacterium</taxon>
    </lineage>
</organism>
<proteinExistence type="predicted"/>
<sequence length="552" mass="60816">MRRLLNRADNDLVCKSRRVLLAAGCALTGTLLASCTANAPTTAGAEPINPVADLHVVDCLLPGQVRMLGNTSYITPRRPTRTTAADCRTRGGEYVAYDRADYKTALSVWMPAADKGDAEAQTNVGEIFERGLGGEPNYEAALIWYRKAAEQGNTRAQYNLGTLYEQGHGVEKSQVEALNWYRKAWGLPPDNLIFQSAAAKAQSSLRADLQRQINQKDAQIKALQNQIERLQSKLQSQQVDTGVQEELQSLQDLVAQLENERRQNVQKVAALPKFRQPVKASATRTASLTGKALSAQGMNFGKYHALVIGNESYQMLDNLDTSRLDAQRAANLLRDKYGFSVRTLINADNIQVMKAINELNDLLTEEDNLVIFYAGHGSRVQTGDFVSGYWLPTNAEPPPTDTFWVSNEFVTRHLARMKAKRVLVVADSCYAGLLSSAPGYLFMGEDVQFNADYVRYKLPRRSRLLLSSGGDYPVLDNAGQGHSVFARALLDELESNDVVLSGPELFLRIRDRVKAGAAAIGVKQEPEFKAIKGAGHEVGDFFFVPQDGIASR</sequence>
<dbReference type="Gene3D" id="3.40.50.1460">
    <property type="match status" value="1"/>
</dbReference>
<gene>
    <name evidence="4" type="ORF">FKG94_05020</name>
</gene>
<dbReference type="GO" id="GO:0004197">
    <property type="term" value="F:cysteine-type endopeptidase activity"/>
    <property type="evidence" value="ECO:0007669"/>
    <property type="project" value="InterPro"/>
</dbReference>
<evidence type="ECO:0000313" key="5">
    <source>
        <dbReference type="Proteomes" id="UP000319732"/>
    </source>
</evidence>
<dbReference type="PROSITE" id="PS51257">
    <property type="entry name" value="PROKAR_LIPOPROTEIN"/>
    <property type="match status" value="1"/>
</dbReference>
<evidence type="ECO:0000256" key="1">
    <source>
        <dbReference type="SAM" id="Coils"/>
    </source>
</evidence>
<dbReference type="Pfam" id="PF00656">
    <property type="entry name" value="Peptidase_C14"/>
    <property type="match status" value="1"/>
</dbReference>
<dbReference type="PANTHER" id="PTHR45011">
    <property type="entry name" value="DAP3-BINDING CELL DEATH ENHANCER 1"/>
    <property type="match status" value="1"/>
</dbReference>
<dbReference type="InterPro" id="IPR052748">
    <property type="entry name" value="ISR_Activator"/>
</dbReference>